<name>A0ABY2SJU4_9HYPH</name>
<dbReference type="Pfam" id="PF13807">
    <property type="entry name" value="GNVR"/>
    <property type="match status" value="1"/>
</dbReference>
<dbReference type="PANTHER" id="PTHR32309:SF32">
    <property type="entry name" value="TYROSINE-PROTEIN KINASE ETK-RELATED"/>
    <property type="match status" value="1"/>
</dbReference>
<evidence type="ECO:0000256" key="10">
    <source>
        <dbReference type="ARBA" id="ARBA00022989"/>
    </source>
</evidence>
<accession>A0ABY2SJU4</accession>
<evidence type="ECO:0000256" key="12">
    <source>
        <dbReference type="ARBA" id="ARBA00023137"/>
    </source>
</evidence>
<keyword evidence="12" id="KW-0829">Tyrosine-protein kinase</keyword>
<evidence type="ECO:0000256" key="9">
    <source>
        <dbReference type="ARBA" id="ARBA00022840"/>
    </source>
</evidence>
<evidence type="ECO:0000256" key="13">
    <source>
        <dbReference type="ARBA" id="ARBA00053015"/>
    </source>
</evidence>
<evidence type="ECO:0000259" key="16">
    <source>
        <dbReference type="Pfam" id="PF02706"/>
    </source>
</evidence>
<evidence type="ECO:0000256" key="1">
    <source>
        <dbReference type="ARBA" id="ARBA00004429"/>
    </source>
</evidence>
<evidence type="ECO:0000256" key="11">
    <source>
        <dbReference type="ARBA" id="ARBA00023136"/>
    </source>
</evidence>
<keyword evidence="11 15" id="KW-0472">Membrane</keyword>
<comment type="subcellular location">
    <subcellularLocation>
        <location evidence="1">Cell inner membrane</location>
        <topology evidence="1">Multi-pass membrane protein</topology>
    </subcellularLocation>
</comment>
<dbReference type="SUPFAM" id="SSF52540">
    <property type="entry name" value="P-loop containing nucleoside triphosphate hydrolases"/>
    <property type="match status" value="1"/>
</dbReference>
<keyword evidence="4" id="KW-0997">Cell inner membrane</keyword>
<evidence type="ECO:0000256" key="15">
    <source>
        <dbReference type="SAM" id="Phobius"/>
    </source>
</evidence>
<dbReference type="NCBIfam" id="TIGR01007">
    <property type="entry name" value="eps_fam"/>
    <property type="match status" value="1"/>
</dbReference>
<comment type="caution">
    <text evidence="19">The sequence shown here is derived from an EMBL/GenBank/DDBJ whole genome shotgun (WGS) entry which is preliminary data.</text>
</comment>
<dbReference type="EMBL" id="SZPQ01000017">
    <property type="protein sequence ID" value="TKI05779.1"/>
    <property type="molecule type" value="Genomic_DNA"/>
</dbReference>
<dbReference type="Proteomes" id="UP000305202">
    <property type="component" value="Unassembled WGS sequence"/>
</dbReference>
<dbReference type="InterPro" id="IPR027417">
    <property type="entry name" value="P-loop_NTPase"/>
</dbReference>
<dbReference type="Gene3D" id="3.40.50.300">
    <property type="entry name" value="P-loop containing nucleotide triphosphate hydrolases"/>
    <property type="match status" value="1"/>
</dbReference>
<keyword evidence="5 19" id="KW-0808">Transferase</keyword>
<dbReference type="Pfam" id="PF23607">
    <property type="entry name" value="WZC_N"/>
    <property type="match status" value="1"/>
</dbReference>
<evidence type="ECO:0000313" key="20">
    <source>
        <dbReference type="Proteomes" id="UP000305202"/>
    </source>
</evidence>
<evidence type="ECO:0000256" key="7">
    <source>
        <dbReference type="ARBA" id="ARBA00022741"/>
    </source>
</evidence>
<keyword evidence="9" id="KW-0067">ATP-binding</keyword>
<feature type="domain" description="Polysaccharide chain length determinant N-terminal" evidence="16">
    <location>
        <begin position="16"/>
        <end position="107"/>
    </location>
</feature>
<evidence type="ECO:0000256" key="2">
    <source>
        <dbReference type="ARBA" id="ARBA00008883"/>
    </source>
</evidence>
<dbReference type="Pfam" id="PF02706">
    <property type="entry name" value="Wzz"/>
    <property type="match status" value="1"/>
</dbReference>
<dbReference type="Pfam" id="PF13614">
    <property type="entry name" value="AAA_31"/>
    <property type="match status" value="1"/>
</dbReference>
<dbReference type="RefSeq" id="WP_136990516.1">
    <property type="nucleotide sequence ID" value="NZ_SZPQ01000017.1"/>
</dbReference>
<feature type="domain" description="Tyrosine-protein kinase G-rich" evidence="18">
    <location>
        <begin position="367"/>
        <end position="447"/>
    </location>
</feature>
<dbReference type="InterPro" id="IPR003856">
    <property type="entry name" value="LPS_length_determ_N"/>
</dbReference>
<evidence type="ECO:0000256" key="8">
    <source>
        <dbReference type="ARBA" id="ARBA00022777"/>
    </source>
</evidence>
<dbReference type="GO" id="GO:0004715">
    <property type="term" value="F:non-membrane spanning protein tyrosine kinase activity"/>
    <property type="evidence" value="ECO:0007669"/>
    <property type="project" value="UniProtKB-EC"/>
</dbReference>
<evidence type="ECO:0000256" key="4">
    <source>
        <dbReference type="ARBA" id="ARBA00022519"/>
    </source>
</evidence>
<evidence type="ECO:0000256" key="6">
    <source>
        <dbReference type="ARBA" id="ARBA00022692"/>
    </source>
</evidence>
<keyword evidence="10 15" id="KW-1133">Transmembrane helix</keyword>
<evidence type="ECO:0000256" key="5">
    <source>
        <dbReference type="ARBA" id="ARBA00022679"/>
    </source>
</evidence>
<evidence type="ECO:0000256" key="3">
    <source>
        <dbReference type="ARBA" id="ARBA00022475"/>
    </source>
</evidence>
<feature type="coiled-coil region" evidence="14">
    <location>
        <begin position="276"/>
        <end position="371"/>
    </location>
</feature>
<dbReference type="CDD" id="cd05387">
    <property type="entry name" value="BY-kinase"/>
    <property type="match status" value="1"/>
</dbReference>
<protein>
    <submittedName>
        <fullName evidence="19">Polysaccharide biosynthesis tyrosine autokinase</fullName>
        <ecNumber evidence="19">2.7.10.2</ecNumber>
    </submittedName>
</protein>
<gene>
    <name evidence="19" type="ORF">FCN80_12635</name>
</gene>
<sequence length="726" mass="81144">MSEKDMISRTTGESKDELDLARIIGLLLDYKWVIISIISLFAIAGILYCLFATPIYKADALVQVEPTIENDLMNDLASVLPTAKPSSDAEIELIKSRLVLGKTVHDLNLNITAEQKFVPIIGAGWARLIGETTAKILITKLNIPDDLIGEELELESLKNNEYILSYNDNILLRCKIGQFCSKNGITDYVESIIAKPGTKFAVKKTRPLTAINNLNKELSVLDAGKDTGVLTLTLTGDDKVKIKNILNSIAFNYLQQNIERKSEEANKSLLFLKSQLPKVRSSLDQAEDRLNKYRQEHDSVDLSLEARSLLEQMVNIENEINQLTIKEAEVSKLYTKKHPSYKTLLDQKKVLEQQKNQLNQQINTMPKTQQEILRLTRDAQSDQSIYIELLNKQQELNISKASTIGNVRIVDNAVTQPQVVEPQKILIMLISVILGAIVSTVYVVIKNLLHRGIEDPAVLEENGITVYASIPLSTWQVQKDAEYIKKYQNRKSNKEAIRKELLTIGNPTDIAIEAMRSLRTSLHFAMLEAKNNVLMISGASPSIGKTFVCTNIAAVFAQAGNNVLLIDADMRKGYLHEIFGLNNNKGLSEIISDQISINEAIKSNIITNLSVITRGKAPPNPSELLLNDKLEKILTWAKNVYDIILIDTPPILAVTDAAIVGRHAGTSLLITRYGINTLKEIKLSINRLEQNGVYIKGAIINSVIKKSSNYYNDYGYYDYDYKSIDS</sequence>
<comment type="catalytic activity">
    <reaction evidence="13">
        <text>L-tyrosyl-[protein] + ATP = O-phospho-L-tyrosyl-[protein] + ADP + H(+)</text>
        <dbReference type="Rhea" id="RHEA:10596"/>
        <dbReference type="Rhea" id="RHEA-COMP:10136"/>
        <dbReference type="Rhea" id="RHEA-COMP:20101"/>
        <dbReference type="ChEBI" id="CHEBI:15378"/>
        <dbReference type="ChEBI" id="CHEBI:30616"/>
        <dbReference type="ChEBI" id="CHEBI:46858"/>
        <dbReference type="ChEBI" id="CHEBI:61978"/>
        <dbReference type="ChEBI" id="CHEBI:456216"/>
    </reaction>
</comment>
<proteinExistence type="inferred from homology"/>
<evidence type="ECO:0000313" key="19">
    <source>
        <dbReference type="EMBL" id="TKI05779.1"/>
    </source>
</evidence>
<keyword evidence="8" id="KW-0418">Kinase</keyword>
<organism evidence="19 20">
    <name type="scientific">Martelella alba</name>
    <dbReference type="NCBI Taxonomy" id="2590451"/>
    <lineage>
        <taxon>Bacteria</taxon>
        <taxon>Pseudomonadati</taxon>
        <taxon>Pseudomonadota</taxon>
        <taxon>Alphaproteobacteria</taxon>
        <taxon>Hyphomicrobiales</taxon>
        <taxon>Aurantimonadaceae</taxon>
        <taxon>Martelella</taxon>
    </lineage>
</organism>
<dbReference type="InterPro" id="IPR005702">
    <property type="entry name" value="Wzc-like_C"/>
</dbReference>
<reference evidence="19 20" key="1">
    <citation type="submission" date="2019-04" db="EMBL/GenBank/DDBJ databases">
        <authorList>
            <person name="Li M."/>
            <person name="Gao C."/>
        </authorList>
    </citation>
    <scope>NUCLEOTIDE SEQUENCE [LARGE SCALE GENOMIC DNA]</scope>
    <source>
        <strain evidence="19 20">BGMRC 2031</strain>
    </source>
</reference>
<keyword evidence="20" id="KW-1185">Reference proteome</keyword>
<dbReference type="EC" id="2.7.10.2" evidence="19"/>
<evidence type="ECO:0000259" key="17">
    <source>
        <dbReference type="Pfam" id="PF13614"/>
    </source>
</evidence>
<dbReference type="InterPro" id="IPR025669">
    <property type="entry name" value="AAA_dom"/>
</dbReference>
<feature type="domain" description="AAA" evidence="17">
    <location>
        <begin position="543"/>
        <end position="656"/>
    </location>
</feature>
<dbReference type="PANTHER" id="PTHR32309">
    <property type="entry name" value="TYROSINE-PROTEIN KINASE"/>
    <property type="match status" value="1"/>
</dbReference>
<dbReference type="InterPro" id="IPR032807">
    <property type="entry name" value="GNVR"/>
</dbReference>
<keyword evidence="7" id="KW-0547">Nucleotide-binding</keyword>
<keyword evidence="14" id="KW-0175">Coiled coil</keyword>
<dbReference type="InterPro" id="IPR050445">
    <property type="entry name" value="Bact_polysacc_biosynth/exp"/>
</dbReference>
<keyword evidence="6 15" id="KW-0812">Transmembrane</keyword>
<feature type="transmembrane region" description="Helical" evidence="15">
    <location>
        <begin position="32"/>
        <end position="56"/>
    </location>
</feature>
<evidence type="ECO:0000256" key="14">
    <source>
        <dbReference type="SAM" id="Coils"/>
    </source>
</evidence>
<keyword evidence="3" id="KW-1003">Cell membrane</keyword>
<comment type="similarity">
    <text evidence="2">Belongs to the etk/wzc family.</text>
</comment>
<evidence type="ECO:0000259" key="18">
    <source>
        <dbReference type="Pfam" id="PF13807"/>
    </source>
</evidence>